<dbReference type="InterPro" id="IPR007485">
    <property type="entry name" value="LPS_assembly_LptE"/>
</dbReference>
<dbReference type="GO" id="GO:0019867">
    <property type="term" value="C:outer membrane"/>
    <property type="evidence" value="ECO:0007669"/>
    <property type="project" value="InterPro"/>
</dbReference>
<dbReference type="Gene3D" id="3.30.160.150">
    <property type="entry name" value="Lipoprotein like domain"/>
    <property type="match status" value="1"/>
</dbReference>
<proteinExistence type="predicted"/>
<dbReference type="HOGENOM" id="CLU_117986_0_1_5"/>
<name>A3SI96_ROSNI</name>
<dbReference type="Pfam" id="PF04390">
    <property type="entry name" value="LptE"/>
    <property type="match status" value="1"/>
</dbReference>
<dbReference type="eggNOG" id="COG5468">
    <property type="taxonomic scope" value="Bacteria"/>
</dbReference>
<reference evidence="1 2" key="1">
    <citation type="submission" date="2005-12" db="EMBL/GenBank/DDBJ databases">
        <authorList>
            <person name="Moran M.A."/>
            <person name="Ferriera S."/>
            <person name="Johnson J."/>
            <person name="Kravitz S."/>
            <person name="Halpern A."/>
            <person name="Remington K."/>
            <person name="Beeson K."/>
            <person name="Tran B."/>
            <person name="Rogers Y.-H."/>
            <person name="Friedman R."/>
            <person name="Venter J.C."/>
        </authorList>
    </citation>
    <scope>NUCLEOTIDE SEQUENCE [LARGE SCALE GENOMIC DNA]</scope>
    <source>
        <strain evidence="2">ATCC BAA-591 / DSM 15170 / ISM</strain>
    </source>
</reference>
<gene>
    <name evidence="1" type="ORF">ISM_02270</name>
</gene>
<evidence type="ECO:0000313" key="1">
    <source>
        <dbReference type="EMBL" id="EAP77077.1"/>
    </source>
</evidence>
<comment type="caution">
    <text evidence="1">The sequence shown here is derived from an EMBL/GenBank/DDBJ whole genome shotgun (WGS) entry which is preliminary data.</text>
</comment>
<dbReference type="EMBL" id="AALY01000001">
    <property type="protein sequence ID" value="EAP77077.1"/>
    <property type="molecule type" value="Genomic_DNA"/>
</dbReference>
<dbReference type="Proteomes" id="UP000005954">
    <property type="component" value="Unassembled WGS sequence"/>
</dbReference>
<dbReference type="GO" id="GO:0043165">
    <property type="term" value="P:Gram-negative-bacterium-type cell outer membrane assembly"/>
    <property type="evidence" value="ECO:0007669"/>
    <property type="project" value="InterPro"/>
</dbReference>
<protein>
    <submittedName>
        <fullName evidence="1">Lipoprotein, putative</fullName>
    </submittedName>
</protein>
<keyword evidence="1" id="KW-0449">Lipoprotein</keyword>
<sequence length="146" mass="15210">MGCGFTPVYGPGGGGAALIDAVAVDAPKSRQDYLFVRTMEERLGRGSNPRYGLSYKIDFGEEAVAISSSNVTTRYNVIGRVTYALRDLQTGEVAASGKTQSFTSYSASGSTVATQAAQDDAGERLMIILADDVTTRLGAALTAPAS</sequence>
<organism evidence="1 2">
    <name type="scientific">Roseovarius nubinhibens (strain ATCC BAA-591 / DSM 15170 / ISM)</name>
    <dbReference type="NCBI Taxonomy" id="89187"/>
    <lineage>
        <taxon>Bacteria</taxon>
        <taxon>Pseudomonadati</taxon>
        <taxon>Pseudomonadota</taxon>
        <taxon>Alphaproteobacteria</taxon>
        <taxon>Rhodobacterales</taxon>
        <taxon>Roseobacteraceae</taxon>
        <taxon>Roseovarius</taxon>
    </lineage>
</organism>
<dbReference type="AlphaFoldDB" id="A3SI96"/>
<accession>A3SI96</accession>
<evidence type="ECO:0000313" key="2">
    <source>
        <dbReference type="Proteomes" id="UP000005954"/>
    </source>
</evidence>
<dbReference type="STRING" id="89187.ISM_02270"/>
<keyword evidence="2" id="KW-1185">Reference proteome</keyword>